<proteinExistence type="predicted"/>
<dbReference type="PANTHER" id="PTHR34754">
    <property type="entry name" value="COILED-COIL DOMAIN-CONTAINING PROTEIN 60"/>
    <property type="match status" value="1"/>
</dbReference>
<protein>
    <submittedName>
        <fullName evidence="2">Uncharacterized protein</fullName>
    </submittedName>
</protein>
<dbReference type="AlphaFoldDB" id="A0A507E005"/>
<evidence type="ECO:0000313" key="3">
    <source>
        <dbReference type="Proteomes" id="UP000318582"/>
    </source>
</evidence>
<dbReference type="InterPro" id="IPR031526">
    <property type="entry name" value="DUF4698"/>
</dbReference>
<gene>
    <name evidence="2" type="ORF">PhCBS80983_g04345</name>
</gene>
<organism evidence="2 3">
    <name type="scientific">Powellomyces hirtus</name>
    <dbReference type="NCBI Taxonomy" id="109895"/>
    <lineage>
        <taxon>Eukaryota</taxon>
        <taxon>Fungi</taxon>
        <taxon>Fungi incertae sedis</taxon>
        <taxon>Chytridiomycota</taxon>
        <taxon>Chytridiomycota incertae sedis</taxon>
        <taxon>Chytridiomycetes</taxon>
        <taxon>Spizellomycetales</taxon>
        <taxon>Powellomycetaceae</taxon>
        <taxon>Powellomyces</taxon>
    </lineage>
</organism>
<comment type="caution">
    <text evidence="2">The sequence shown here is derived from an EMBL/GenBank/DDBJ whole genome shotgun (WGS) entry which is preliminary data.</text>
</comment>
<dbReference type="Proteomes" id="UP000318582">
    <property type="component" value="Unassembled WGS sequence"/>
</dbReference>
<sequence length="522" mass="59716">MIRPASTRVELSGGLGTISLVSPVTAAPAAGSKSRPHFGHHGAHHVPLGRTDRTGDLGISFQVKQAIIENSPARLSNYDPKEVAVRTEQTYALKDSNATRLARIQRRADVYQCGFCSDAKDFYKPLGDPVLNSDMLVYGTLRIDPNSVQRSHDTKVTEAADELSEIKVSARRPSADTSPRHNNGFEHIKEKLAKSKGRMDAVKFGIPFSQTIDDSAWRHRVDPKSGKTDTQFVEGQVDWHRLKVDTDKQAYFQNVLEREMPGFITQKRRKIPKASLSRDKPQERWGTLVDKRPRTGRLLTPARGEAEKDSESRSVSNTSLSDKSSAKGLTAKAMEQALNIHRDDRINLATDQYYTTREHFYEQRRRLTQVLLDDLNRLDFERKAQFVRKYRAFHIGKNNMFSEDMKAMRRKSDRQRNAEKNQLLRQHPWYTELVTKVVLSGAKKHLSEYEELLISRVKCVIEDNLPFTQNTFVQLMKMIPAHEFMKDDIQRIIRFVKAHGNITEREYLEAVEMAGHMNNTSK</sequence>
<feature type="region of interest" description="Disordered" evidence="1">
    <location>
        <begin position="28"/>
        <end position="51"/>
    </location>
</feature>
<feature type="compositionally biased region" description="Basic and acidic residues" evidence="1">
    <location>
        <begin position="276"/>
        <end position="293"/>
    </location>
</feature>
<feature type="compositionally biased region" description="Basic residues" evidence="1">
    <location>
        <begin position="34"/>
        <end position="44"/>
    </location>
</feature>
<dbReference type="PANTHER" id="PTHR34754:SF1">
    <property type="entry name" value="COILED-COIL DOMAIN-CONTAINING PROTEIN 60"/>
    <property type="match status" value="1"/>
</dbReference>
<feature type="region of interest" description="Disordered" evidence="1">
    <location>
        <begin position="269"/>
        <end position="328"/>
    </location>
</feature>
<name>A0A507E005_9FUNG</name>
<evidence type="ECO:0000256" key="1">
    <source>
        <dbReference type="SAM" id="MobiDB-lite"/>
    </source>
</evidence>
<evidence type="ECO:0000313" key="2">
    <source>
        <dbReference type="EMBL" id="TPX56685.1"/>
    </source>
</evidence>
<feature type="compositionally biased region" description="Polar residues" evidence="1">
    <location>
        <begin position="313"/>
        <end position="323"/>
    </location>
</feature>
<accession>A0A507E005</accession>
<keyword evidence="3" id="KW-1185">Reference proteome</keyword>
<dbReference type="EMBL" id="QEAQ01000067">
    <property type="protein sequence ID" value="TPX56685.1"/>
    <property type="molecule type" value="Genomic_DNA"/>
</dbReference>
<reference evidence="2 3" key="1">
    <citation type="journal article" date="2019" name="Sci. Rep.">
        <title>Comparative genomics of chytrid fungi reveal insights into the obligate biotrophic and pathogenic lifestyle of Synchytrium endobioticum.</title>
        <authorList>
            <person name="van de Vossenberg B.T.L.H."/>
            <person name="Warris S."/>
            <person name="Nguyen H.D.T."/>
            <person name="van Gent-Pelzer M.P.E."/>
            <person name="Joly D.L."/>
            <person name="van de Geest H.C."/>
            <person name="Bonants P.J.M."/>
            <person name="Smith D.S."/>
            <person name="Levesque C.A."/>
            <person name="van der Lee T.A.J."/>
        </authorList>
    </citation>
    <scope>NUCLEOTIDE SEQUENCE [LARGE SCALE GENOMIC DNA]</scope>
    <source>
        <strain evidence="2 3">CBS 809.83</strain>
    </source>
</reference>